<gene>
    <name evidence="8" type="primary">Wdr46</name>
    <name evidence="8" type="ORF">TNCT_43541</name>
</gene>
<evidence type="ECO:0000259" key="7">
    <source>
        <dbReference type="SMART" id="SM01033"/>
    </source>
</evidence>
<dbReference type="GO" id="GO:0030686">
    <property type="term" value="C:90S preribosome"/>
    <property type="evidence" value="ECO:0007669"/>
    <property type="project" value="TreeGrafter"/>
</dbReference>
<evidence type="ECO:0000313" key="8">
    <source>
        <dbReference type="EMBL" id="GFR16813.1"/>
    </source>
</evidence>
<keyword evidence="2" id="KW-0698">rRNA processing</keyword>
<dbReference type="OrthoDB" id="10251154at2759"/>
<feature type="compositionally biased region" description="Basic and acidic residues" evidence="6">
    <location>
        <begin position="586"/>
        <end position="615"/>
    </location>
</feature>
<feature type="region of interest" description="Disordered" evidence="6">
    <location>
        <begin position="1"/>
        <end position="85"/>
    </location>
</feature>
<evidence type="ECO:0000256" key="4">
    <source>
        <dbReference type="ARBA" id="ARBA00022737"/>
    </source>
</evidence>
<dbReference type="GO" id="GO:0032040">
    <property type="term" value="C:small-subunit processome"/>
    <property type="evidence" value="ECO:0007669"/>
    <property type="project" value="TreeGrafter"/>
</dbReference>
<dbReference type="Proteomes" id="UP000887116">
    <property type="component" value="Unassembled WGS sequence"/>
</dbReference>
<dbReference type="Pfam" id="PF00400">
    <property type="entry name" value="WD40"/>
    <property type="match status" value="1"/>
</dbReference>
<dbReference type="SMART" id="SM00320">
    <property type="entry name" value="WD40"/>
    <property type="match status" value="4"/>
</dbReference>
<dbReference type="Gene3D" id="2.130.10.10">
    <property type="entry name" value="YVTN repeat-like/Quinoprotein amine dehydrogenase"/>
    <property type="match status" value="2"/>
</dbReference>
<evidence type="ECO:0000256" key="3">
    <source>
        <dbReference type="ARBA" id="ARBA00022574"/>
    </source>
</evidence>
<comment type="caution">
    <text evidence="8">The sequence shown here is derived from an EMBL/GenBank/DDBJ whole genome shotgun (WGS) entry which is preliminary data.</text>
</comment>
<evidence type="ECO:0000256" key="5">
    <source>
        <dbReference type="ARBA" id="ARBA00023242"/>
    </source>
</evidence>
<dbReference type="InterPro" id="IPR012952">
    <property type="entry name" value="BING4_C_dom"/>
</dbReference>
<dbReference type="InterPro" id="IPR036322">
    <property type="entry name" value="WD40_repeat_dom_sf"/>
</dbReference>
<evidence type="ECO:0000256" key="2">
    <source>
        <dbReference type="ARBA" id="ARBA00022552"/>
    </source>
</evidence>
<dbReference type="AlphaFoldDB" id="A0A8X6H4H3"/>
<dbReference type="EMBL" id="BMAO01027439">
    <property type="protein sequence ID" value="GFR16813.1"/>
    <property type="molecule type" value="Genomic_DNA"/>
</dbReference>
<keyword evidence="4" id="KW-0677">Repeat</keyword>
<sequence>MQRYFTEEKSKNTFKKRKAVQNEESSDPCHGDPEEPVEKMKSEKGQSANFKQCDFAEEKSESSFKKQKAFQNHSERNKKKPMWRNDFAKNKFHSKREPEEPEVPIEKIKKYERGQSGNFKGIRIRNLKVELMKADEKFKQSVRQAARNELLLTEEAGYIEPDENEDVYDITQHDIAAQVDITSASKLFSLSLTEFGPYKIHYSRDGRHLLLGGHLGHVAAIDWVTKRLLCEINVMESVHAVSWLHSSTMFATAQKNWVYIYDNQGVELHCIKQLHRVLQMEFLPYHFLLATSSEKGILSWLDTCVGKMVKQNFTAAGRLNVMCQNPYNATIVTGHPNGTVSMWSPNVDKPLVRMLCSSTPIRAIAIDNKGLYMATATMDRNVKIFDVRTYKCVQSYKLKYAAGFLDFSQRGLLTAGMGDIVEVYKDCCTQTVNKPYLQQRVTATVSDVKFCPFEDILGIGHRSGFQSILIPGASEPNIDSFENNPFQSKSQRREMEVKALLDKIQPELITLNPSHLAAVNIPNLKEKMEHLESKLFARPPKVEFEPRERGKFFSKSAIMNKRKRIVKDTTRREFIKERISTQIKEQEKHKVLDTISDNEEKQEKHNVQDAISNKKEKQKKHNVLDRFRTKKK</sequence>
<dbReference type="SMART" id="SM01033">
    <property type="entry name" value="BING4CT"/>
    <property type="match status" value="1"/>
</dbReference>
<evidence type="ECO:0000256" key="1">
    <source>
        <dbReference type="ARBA" id="ARBA00004604"/>
    </source>
</evidence>
<feature type="region of interest" description="Disordered" evidence="6">
    <location>
        <begin position="586"/>
        <end position="632"/>
    </location>
</feature>
<comment type="subcellular location">
    <subcellularLocation>
        <location evidence="1">Nucleus</location>
        <location evidence="1">Nucleolus</location>
    </subcellularLocation>
</comment>
<reference evidence="8" key="1">
    <citation type="submission" date="2020-07" db="EMBL/GenBank/DDBJ databases">
        <title>Multicomponent nature underlies the extraordinary mechanical properties of spider dragline silk.</title>
        <authorList>
            <person name="Kono N."/>
            <person name="Nakamura H."/>
            <person name="Mori M."/>
            <person name="Yoshida Y."/>
            <person name="Ohtoshi R."/>
            <person name="Malay A.D."/>
            <person name="Moran D.A.P."/>
            <person name="Tomita M."/>
            <person name="Numata K."/>
            <person name="Arakawa K."/>
        </authorList>
    </citation>
    <scope>NUCLEOTIDE SEQUENCE</scope>
</reference>
<dbReference type="InterPro" id="IPR001680">
    <property type="entry name" value="WD40_rpt"/>
</dbReference>
<evidence type="ECO:0000256" key="6">
    <source>
        <dbReference type="SAM" id="MobiDB-lite"/>
    </source>
</evidence>
<dbReference type="PANTHER" id="PTHR14085">
    <property type="entry name" value="WD-REPEAT PROTEIN BING4"/>
    <property type="match status" value="1"/>
</dbReference>
<dbReference type="SUPFAM" id="SSF50978">
    <property type="entry name" value="WD40 repeat-like"/>
    <property type="match status" value="1"/>
</dbReference>
<feature type="domain" description="BING4 C-terminal" evidence="7">
    <location>
        <begin position="435"/>
        <end position="513"/>
    </location>
</feature>
<keyword evidence="5" id="KW-0539">Nucleus</keyword>
<dbReference type="InterPro" id="IPR040315">
    <property type="entry name" value="WDR46/Utp7"/>
</dbReference>
<dbReference type="PANTHER" id="PTHR14085:SF3">
    <property type="entry name" value="WD REPEAT-CONTAINING PROTEIN 46"/>
    <property type="match status" value="1"/>
</dbReference>
<feature type="compositionally biased region" description="Basic and acidic residues" evidence="6">
    <location>
        <begin position="54"/>
        <end position="64"/>
    </location>
</feature>
<dbReference type="Pfam" id="PF08149">
    <property type="entry name" value="BING4CT"/>
    <property type="match status" value="1"/>
</dbReference>
<keyword evidence="3" id="KW-0853">WD repeat</keyword>
<dbReference type="InterPro" id="IPR015943">
    <property type="entry name" value="WD40/YVTN_repeat-like_dom_sf"/>
</dbReference>
<proteinExistence type="predicted"/>
<protein>
    <submittedName>
        <fullName evidence="8">WD repeat-containing protein 46</fullName>
    </submittedName>
</protein>
<evidence type="ECO:0000313" key="9">
    <source>
        <dbReference type="Proteomes" id="UP000887116"/>
    </source>
</evidence>
<name>A0A8X6H4H3_TRICU</name>
<feature type="compositionally biased region" description="Basic and acidic residues" evidence="6">
    <location>
        <begin position="622"/>
        <end position="632"/>
    </location>
</feature>
<organism evidence="8 9">
    <name type="scientific">Trichonephila clavata</name>
    <name type="common">Joro spider</name>
    <name type="synonym">Nephila clavata</name>
    <dbReference type="NCBI Taxonomy" id="2740835"/>
    <lineage>
        <taxon>Eukaryota</taxon>
        <taxon>Metazoa</taxon>
        <taxon>Ecdysozoa</taxon>
        <taxon>Arthropoda</taxon>
        <taxon>Chelicerata</taxon>
        <taxon>Arachnida</taxon>
        <taxon>Araneae</taxon>
        <taxon>Araneomorphae</taxon>
        <taxon>Entelegynae</taxon>
        <taxon>Araneoidea</taxon>
        <taxon>Nephilidae</taxon>
        <taxon>Trichonephila</taxon>
    </lineage>
</organism>
<feature type="compositionally biased region" description="Basic and acidic residues" evidence="6">
    <location>
        <begin position="1"/>
        <end position="11"/>
    </location>
</feature>
<keyword evidence="9" id="KW-1185">Reference proteome</keyword>
<feature type="compositionally biased region" description="Basic and acidic residues" evidence="6">
    <location>
        <begin position="27"/>
        <end position="44"/>
    </location>
</feature>
<dbReference type="FunFam" id="2.130.10.10:FF:000378">
    <property type="entry name" value="U3 small nucleolar RNA-associated protein 7"/>
    <property type="match status" value="1"/>
</dbReference>
<dbReference type="GO" id="GO:0000462">
    <property type="term" value="P:maturation of SSU-rRNA from tricistronic rRNA transcript (SSU-rRNA, 5.8S rRNA, LSU-rRNA)"/>
    <property type="evidence" value="ECO:0007669"/>
    <property type="project" value="TreeGrafter"/>
</dbReference>
<accession>A0A8X6H4H3</accession>